<accession>A0A0G4HCP9</accession>
<protein>
    <submittedName>
        <fullName evidence="1">Uncharacterized protein</fullName>
    </submittedName>
</protein>
<gene>
    <name evidence="1" type="ORF">Cvel_948</name>
</gene>
<name>A0A0G4HCP9_9ALVE</name>
<dbReference type="VEuPathDB" id="CryptoDB:Cvel_948"/>
<proteinExistence type="predicted"/>
<sequence length="81" mass="8680">MHLFQALFNFNPPHNHSGHADAAGIGHLLTMTRANVCRLMRSREGSPLQVSTPPNLIDGTAQDYLGILCKDGPLLSGPGEC</sequence>
<organism evidence="1">
    <name type="scientific">Chromera velia CCMP2878</name>
    <dbReference type="NCBI Taxonomy" id="1169474"/>
    <lineage>
        <taxon>Eukaryota</taxon>
        <taxon>Sar</taxon>
        <taxon>Alveolata</taxon>
        <taxon>Colpodellida</taxon>
        <taxon>Chromeraceae</taxon>
        <taxon>Chromera</taxon>
    </lineage>
</organism>
<dbReference type="EMBL" id="CDMZ01002312">
    <property type="protein sequence ID" value="CEM41808.1"/>
    <property type="molecule type" value="Genomic_DNA"/>
</dbReference>
<evidence type="ECO:0000313" key="1">
    <source>
        <dbReference type="EMBL" id="CEM41808.1"/>
    </source>
</evidence>
<reference evidence="1" key="1">
    <citation type="submission" date="2014-11" db="EMBL/GenBank/DDBJ databases">
        <authorList>
            <person name="Otto D Thomas"/>
            <person name="Naeem Raeece"/>
        </authorList>
    </citation>
    <scope>NUCLEOTIDE SEQUENCE</scope>
</reference>
<dbReference type="AlphaFoldDB" id="A0A0G4HCP9"/>